<evidence type="ECO:0000256" key="3">
    <source>
        <dbReference type="ARBA" id="ARBA00022692"/>
    </source>
</evidence>
<sequence>MNIFKISSKNLVRNKLTTILNIILVAFGVGILSILFLASTQISNKLEKNAKDIDLVVGAKGSPLQLILSSVYHIDYPTGNIPAKDAYKLMQNPMVKRAVPLALGDNYNGYRIVGTDSTFSNLYGLSIQKGSFWHKDLEVTLGSTVALTSGLKIGDSFFGAHGLTGNGDVHKQHAYEVKGILKPQGNITDNLILTNIGSVYKMHEEKHAEGHSHVSAAEAKEINDKEITALLIQYKSPMSVILFPRMVNQSTNMQAASPAMESARLFSLIGVGIDTLQWFAIFIMGIAALSIFISLYNAMKERKYDLAIMRCLGASKSKLFFLVMFEGVLVTFIGACLGLLIGHVALEVIGAYQESSQAKLTGLTAIPQEVYLIWIGLFIGALASLIPAMQIYKVDIAETLTKNR</sequence>
<evidence type="ECO:0000256" key="4">
    <source>
        <dbReference type="ARBA" id="ARBA00022989"/>
    </source>
</evidence>
<feature type="transmembrane region" description="Helical" evidence="6">
    <location>
        <begin position="20"/>
        <end position="38"/>
    </location>
</feature>
<protein>
    <submittedName>
        <fullName evidence="9">ABC transporter permease</fullName>
    </submittedName>
</protein>
<dbReference type="OrthoDB" id="9784014at2"/>
<feature type="domain" description="MacB-like periplasmic core" evidence="8">
    <location>
        <begin position="18"/>
        <end position="199"/>
    </location>
</feature>
<organism evidence="9 10">
    <name type="scientific">Pedobacter ginsenosidimutans</name>
    <dbReference type="NCBI Taxonomy" id="687842"/>
    <lineage>
        <taxon>Bacteria</taxon>
        <taxon>Pseudomonadati</taxon>
        <taxon>Bacteroidota</taxon>
        <taxon>Sphingobacteriia</taxon>
        <taxon>Sphingobacteriales</taxon>
        <taxon>Sphingobacteriaceae</taxon>
        <taxon>Pedobacter</taxon>
    </lineage>
</organism>
<feature type="transmembrane region" description="Helical" evidence="6">
    <location>
        <begin position="319"/>
        <end position="346"/>
    </location>
</feature>
<dbReference type="Proteomes" id="UP000051950">
    <property type="component" value="Unassembled WGS sequence"/>
</dbReference>
<dbReference type="InterPro" id="IPR025857">
    <property type="entry name" value="MacB_PCD"/>
</dbReference>
<dbReference type="RefSeq" id="WP_057932604.1">
    <property type="nucleotide sequence ID" value="NZ_LMZQ01000007.1"/>
</dbReference>
<dbReference type="GO" id="GO:0005886">
    <property type="term" value="C:plasma membrane"/>
    <property type="evidence" value="ECO:0007669"/>
    <property type="project" value="UniProtKB-SubCell"/>
</dbReference>
<evidence type="ECO:0000259" key="7">
    <source>
        <dbReference type="Pfam" id="PF02687"/>
    </source>
</evidence>
<dbReference type="InterPro" id="IPR003838">
    <property type="entry name" value="ABC3_permease_C"/>
</dbReference>
<feature type="transmembrane region" description="Helical" evidence="6">
    <location>
        <begin position="276"/>
        <end position="298"/>
    </location>
</feature>
<evidence type="ECO:0000313" key="10">
    <source>
        <dbReference type="Proteomes" id="UP000051950"/>
    </source>
</evidence>
<keyword evidence="2" id="KW-1003">Cell membrane</keyword>
<gene>
    <name evidence="9" type="ORF">ASU31_12355</name>
</gene>
<evidence type="ECO:0000256" key="6">
    <source>
        <dbReference type="SAM" id="Phobius"/>
    </source>
</evidence>
<dbReference type="PANTHER" id="PTHR43738:SF2">
    <property type="entry name" value="ABC TRANSPORTER PERMEASE"/>
    <property type="match status" value="1"/>
</dbReference>
<keyword evidence="4 6" id="KW-1133">Transmembrane helix</keyword>
<keyword evidence="10" id="KW-1185">Reference proteome</keyword>
<feature type="domain" description="ABC3 transporter permease C-terminal" evidence="7">
    <location>
        <begin position="279"/>
        <end position="394"/>
    </location>
</feature>
<dbReference type="PANTHER" id="PTHR43738">
    <property type="entry name" value="ABC TRANSPORTER, MEMBRANE PROTEIN"/>
    <property type="match status" value="1"/>
</dbReference>
<feature type="transmembrane region" description="Helical" evidence="6">
    <location>
        <begin position="371"/>
        <end position="392"/>
    </location>
</feature>
<dbReference type="Pfam" id="PF12704">
    <property type="entry name" value="MacB_PCD"/>
    <property type="match status" value="1"/>
</dbReference>
<evidence type="ECO:0000259" key="8">
    <source>
        <dbReference type="Pfam" id="PF12704"/>
    </source>
</evidence>
<keyword evidence="3 6" id="KW-0812">Transmembrane</keyword>
<evidence type="ECO:0000256" key="2">
    <source>
        <dbReference type="ARBA" id="ARBA00022475"/>
    </source>
</evidence>
<accession>A0A0T5VPG3</accession>
<dbReference type="STRING" id="687842.ASU31_12355"/>
<evidence type="ECO:0000313" key="9">
    <source>
        <dbReference type="EMBL" id="KRT15772.1"/>
    </source>
</evidence>
<dbReference type="Pfam" id="PF02687">
    <property type="entry name" value="FtsX"/>
    <property type="match status" value="1"/>
</dbReference>
<keyword evidence="5 6" id="KW-0472">Membrane</keyword>
<name>A0A0T5VPG3_9SPHI</name>
<reference evidence="9 10" key="1">
    <citation type="submission" date="2015-11" db="EMBL/GenBank/DDBJ databases">
        <title>Sequence of Pedobacter ginsenosidimutans.</title>
        <authorList>
            <person name="Carson E."/>
            <person name="Keyser V."/>
            <person name="Newman J."/>
            <person name="Miller J."/>
        </authorList>
    </citation>
    <scope>NUCLEOTIDE SEQUENCE [LARGE SCALE GENOMIC DNA]</scope>
    <source>
        <strain evidence="9 10">KACC 14530</strain>
    </source>
</reference>
<dbReference type="AlphaFoldDB" id="A0A0T5VPG3"/>
<dbReference type="EMBL" id="LMZQ01000007">
    <property type="protein sequence ID" value="KRT15772.1"/>
    <property type="molecule type" value="Genomic_DNA"/>
</dbReference>
<comment type="caution">
    <text evidence="9">The sequence shown here is derived from an EMBL/GenBank/DDBJ whole genome shotgun (WGS) entry which is preliminary data.</text>
</comment>
<proteinExistence type="predicted"/>
<evidence type="ECO:0000256" key="5">
    <source>
        <dbReference type="ARBA" id="ARBA00023136"/>
    </source>
</evidence>
<evidence type="ECO:0000256" key="1">
    <source>
        <dbReference type="ARBA" id="ARBA00004651"/>
    </source>
</evidence>
<dbReference type="InterPro" id="IPR051125">
    <property type="entry name" value="ABC-4/HrtB_transporter"/>
</dbReference>
<comment type="subcellular location">
    <subcellularLocation>
        <location evidence="1">Cell membrane</location>
        <topology evidence="1">Multi-pass membrane protein</topology>
    </subcellularLocation>
</comment>